<evidence type="ECO:0000313" key="3">
    <source>
        <dbReference type="Proteomes" id="UP001457282"/>
    </source>
</evidence>
<dbReference type="Proteomes" id="UP001457282">
    <property type="component" value="Unassembled WGS sequence"/>
</dbReference>
<keyword evidence="1" id="KW-1133">Transmembrane helix</keyword>
<proteinExistence type="predicted"/>
<protein>
    <submittedName>
        <fullName evidence="2">Uncharacterized protein</fullName>
    </submittedName>
</protein>
<name>A0AAW1YNA3_RUBAR</name>
<accession>A0AAW1YNA3</accession>
<comment type="caution">
    <text evidence="2">The sequence shown here is derived from an EMBL/GenBank/DDBJ whole genome shotgun (WGS) entry which is preliminary data.</text>
</comment>
<evidence type="ECO:0000256" key="1">
    <source>
        <dbReference type="SAM" id="Phobius"/>
    </source>
</evidence>
<dbReference type="EMBL" id="JBEDUW010000001">
    <property type="protein sequence ID" value="KAK9950147.1"/>
    <property type="molecule type" value="Genomic_DNA"/>
</dbReference>
<evidence type="ECO:0000313" key="2">
    <source>
        <dbReference type="EMBL" id="KAK9950147.1"/>
    </source>
</evidence>
<keyword evidence="3" id="KW-1185">Reference proteome</keyword>
<gene>
    <name evidence="2" type="ORF">M0R45_005649</name>
</gene>
<feature type="transmembrane region" description="Helical" evidence="1">
    <location>
        <begin position="103"/>
        <end position="123"/>
    </location>
</feature>
<keyword evidence="1" id="KW-0472">Membrane</keyword>
<sequence length="149" mass="17360">MVLIDELLHIPNAHRRTTDIVDLRSVLLSFLFLRLKPLLVGDEVPPSRAVNGSKREEMGNGAKGMGEEKSLEIMVLNGSNSQIEMEKEERGGWRKRDFTDVKVWAIVTANFFVVLGLSVGRFLRLFELLLETWVFWWGHKVFWWEEKKF</sequence>
<reference evidence="2 3" key="1">
    <citation type="journal article" date="2023" name="G3 (Bethesda)">
        <title>A chromosome-length genome assembly and annotation of blackberry (Rubus argutus, cv. 'Hillquist').</title>
        <authorList>
            <person name="Bruna T."/>
            <person name="Aryal R."/>
            <person name="Dudchenko O."/>
            <person name="Sargent D.J."/>
            <person name="Mead D."/>
            <person name="Buti M."/>
            <person name="Cavallini A."/>
            <person name="Hytonen T."/>
            <person name="Andres J."/>
            <person name="Pham M."/>
            <person name="Weisz D."/>
            <person name="Mascagni F."/>
            <person name="Usai G."/>
            <person name="Natali L."/>
            <person name="Bassil N."/>
            <person name="Fernandez G.E."/>
            <person name="Lomsadze A."/>
            <person name="Armour M."/>
            <person name="Olukolu B."/>
            <person name="Poorten T."/>
            <person name="Britton C."/>
            <person name="Davik J."/>
            <person name="Ashrafi H."/>
            <person name="Aiden E.L."/>
            <person name="Borodovsky M."/>
            <person name="Worthington M."/>
        </authorList>
    </citation>
    <scope>NUCLEOTIDE SEQUENCE [LARGE SCALE GENOMIC DNA]</scope>
    <source>
        <strain evidence="2">PI 553951</strain>
    </source>
</reference>
<keyword evidence="1" id="KW-0812">Transmembrane</keyword>
<dbReference type="AlphaFoldDB" id="A0AAW1YNA3"/>
<organism evidence="2 3">
    <name type="scientific">Rubus argutus</name>
    <name type="common">Southern blackberry</name>
    <dbReference type="NCBI Taxonomy" id="59490"/>
    <lineage>
        <taxon>Eukaryota</taxon>
        <taxon>Viridiplantae</taxon>
        <taxon>Streptophyta</taxon>
        <taxon>Embryophyta</taxon>
        <taxon>Tracheophyta</taxon>
        <taxon>Spermatophyta</taxon>
        <taxon>Magnoliopsida</taxon>
        <taxon>eudicotyledons</taxon>
        <taxon>Gunneridae</taxon>
        <taxon>Pentapetalae</taxon>
        <taxon>rosids</taxon>
        <taxon>fabids</taxon>
        <taxon>Rosales</taxon>
        <taxon>Rosaceae</taxon>
        <taxon>Rosoideae</taxon>
        <taxon>Rosoideae incertae sedis</taxon>
        <taxon>Rubus</taxon>
    </lineage>
</organism>